<dbReference type="SUPFAM" id="SSF47923">
    <property type="entry name" value="Ypt/Rab-GAP domain of gyp1p"/>
    <property type="match status" value="2"/>
</dbReference>
<name>A0AAD1U300_EUPCR</name>
<evidence type="ECO:0000259" key="2">
    <source>
        <dbReference type="PROSITE" id="PS50086"/>
    </source>
</evidence>
<dbReference type="InterPro" id="IPR035969">
    <property type="entry name" value="Rab-GAP_TBC_sf"/>
</dbReference>
<protein>
    <recommendedName>
        <fullName evidence="2">Rab-GAP TBC domain-containing protein</fullName>
    </recommendedName>
</protein>
<feature type="compositionally biased region" description="Polar residues" evidence="1">
    <location>
        <begin position="112"/>
        <end position="123"/>
    </location>
</feature>
<sequence length="631" mass="73695">MLQKTINKENFNNSNLPNSGLSTTDKSARNSGLQLQLKQRALQENYRKSIITRKNYSSAHSIDTSLERKPTKKMQLRSQGRSSQIPLRKAKSALSSKPKREVPKRISRMKSAGSNDNSGFTTNNKSLMSQLSFKKVKVSKKMLRESLKTTNQCRKKTDKKKGLHYHLKTNKTALSMSRTYIKKRQYEKVQKYYVSHVSYYQGHRKVRRGYRRSQLHLLNYHLNSEEHGKKKLSDPSPFTNKRVVSPNTVPKGEIMTDSTPGVRSKPIGSVLNISIENIDEESKFELSSEQAKPEETSEEEVDPEGNKERKEIKPLHSFNSPMKQPRNLFCNCPMEEGISYVCTYGYKWIKSCFKNYDFDQNLEAYNALVEISNNKEIVDEATTSQIQKDLVRTFQKIDIFVTDDMKDKLLRVLKALVAYDPYSGYTQGINFITAALVVHCEESVTFWLCTGLFEKYEIRDLYSNQFEGMHTRIDHFKVYLQKYLPQIHAKFEEACFQPEIYMMNWILTFMCSYIPLKWLTKYFDEFFKHGWDSFHAICLSIHDFLQPTILKCEDIGEMKDCVNKMKENRDTITKESHFFKKADIEGSQEPASFFTSTRSSSDFTAFQRTRDEDWEAIFDFYETYIERFGDK</sequence>
<gene>
    <name evidence="3" type="ORF">ECRASSUSDP1_LOCUS1789</name>
</gene>
<dbReference type="PANTHER" id="PTHR47219">
    <property type="entry name" value="RAB GTPASE-ACTIVATING PROTEIN 1-LIKE"/>
    <property type="match status" value="1"/>
</dbReference>
<organism evidence="3 4">
    <name type="scientific">Euplotes crassus</name>
    <dbReference type="NCBI Taxonomy" id="5936"/>
    <lineage>
        <taxon>Eukaryota</taxon>
        <taxon>Sar</taxon>
        <taxon>Alveolata</taxon>
        <taxon>Ciliophora</taxon>
        <taxon>Intramacronucleata</taxon>
        <taxon>Spirotrichea</taxon>
        <taxon>Hypotrichia</taxon>
        <taxon>Euplotida</taxon>
        <taxon>Euplotidae</taxon>
        <taxon>Moneuplotes</taxon>
    </lineage>
</organism>
<dbReference type="PANTHER" id="PTHR47219:SF9">
    <property type="entry name" value="GTPASE ACTIVATING PROTEIN AND CENTROSOME-ASSOCIATED, ISOFORM B"/>
    <property type="match status" value="1"/>
</dbReference>
<evidence type="ECO:0000313" key="4">
    <source>
        <dbReference type="Proteomes" id="UP001295684"/>
    </source>
</evidence>
<dbReference type="AlphaFoldDB" id="A0AAD1U300"/>
<dbReference type="SMART" id="SM00164">
    <property type="entry name" value="TBC"/>
    <property type="match status" value="1"/>
</dbReference>
<accession>A0AAD1U300</accession>
<dbReference type="Proteomes" id="UP001295684">
    <property type="component" value="Unassembled WGS sequence"/>
</dbReference>
<dbReference type="Gene3D" id="1.10.472.80">
    <property type="entry name" value="Ypt/Rab-GAP domain of gyp1p, domain 3"/>
    <property type="match status" value="1"/>
</dbReference>
<comment type="caution">
    <text evidence="3">The sequence shown here is derived from an EMBL/GenBank/DDBJ whole genome shotgun (WGS) entry which is preliminary data.</text>
</comment>
<reference evidence="3" key="1">
    <citation type="submission" date="2023-07" db="EMBL/GenBank/DDBJ databases">
        <authorList>
            <consortium name="AG Swart"/>
            <person name="Singh M."/>
            <person name="Singh A."/>
            <person name="Seah K."/>
            <person name="Emmerich C."/>
        </authorList>
    </citation>
    <scope>NUCLEOTIDE SEQUENCE</scope>
    <source>
        <strain evidence="3">DP1</strain>
    </source>
</reference>
<dbReference type="Gene3D" id="1.10.8.270">
    <property type="entry name" value="putative rabgap domain of human tbc1 domain family member 14 like domains"/>
    <property type="match status" value="1"/>
</dbReference>
<feature type="compositionally biased region" description="Basic and acidic residues" evidence="1">
    <location>
        <begin position="282"/>
        <end position="295"/>
    </location>
</feature>
<keyword evidence="4" id="KW-1185">Reference proteome</keyword>
<feature type="region of interest" description="Disordered" evidence="1">
    <location>
        <begin position="226"/>
        <end position="261"/>
    </location>
</feature>
<dbReference type="InterPro" id="IPR000195">
    <property type="entry name" value="Rab-GAP-TBC_dom"/>
</dbReference>
<dbReference type="GO" id="GO:0031267">
    <property type="term" value="F:small GTPase binding"/>
    <property type="evidence" value="ECO:0007669"/>
    <property type="project" value="TreeGrafter"/>
</dbReference>
<dbReference type="EMBL" id="CAMPGE010001682">
    <property type="protein sequence ID" value="CAI2360485.1"/>
    <property type="molecule type" value="Genomic_DNA"/>
</dbReference>
<feature type="region of interest" description="Disordered" evidence="1">
    <location>
        <begin position="1"/>
        <end position="33"/>
    </location>
</feature>
<feature type="region of interest" description="Disordered" evidence="1">
    <location>
        <begin position="57"/>
        <end position="123"/>
    </location>
</feature>
<feature type="domain" description="Rab-GAP TBC" evidence="2">
    <location>
        <begin position="355"/>
        <end position="530"/>
    </location>
</feature>
<feature type="compositionally biased region" description="Polar residues" evidence="1">
    <location>
        <begin position="76"/>
        <end position="85"/>
    </location>
</feature>
<evidence type="ECO:0000256" key="1">
    <source>
        <dbReference type="SAM" id="MobiDB-lite"/>
    </source>
</evidence>
<proteinExistence type="predicted"/>
<dbReference type="InterPro" id="IPR050302">
    <property type="entry name" value="Rab_GAP_TBC_domain"/>
</dbReference>
<evidence type="ECO:0000313" key="3">
    <source>
        <dbReference type="EMBL" id="CAI2360485.1"/>
    </source>
</evidence>
<dbReference type="Pfam" id="PF00566">
    <property type="entry name" value="RabGAP-TBC"/>
    <property type="match status" value="1"/>
</dbReference>
<feature type="region of interest" description="Disordered" evidence="1">
    <location>
        <begin position="282"/>
        <end position="310"/>
    </location>
</feature>
<dbReference type="GO" id="GO:0005096">
    <property type="term" value="F:GTPase activator activity"/>
    <property type="evidence" value="ECO:0007669"/>
    <property type="project" value="TreeGrafter"/>
</dbReference>
<dbReference type="PROSITE" id="PS50086">
    <property type="entry name" value="TBC_RABGAP"/>
    <property type="match status" value="1"/>
</dbReference>